<organism evidence="1 2">
    <name type="scientific">Parascaris equorum</name>
    <name type="common">Equine roundworm</name>
    <dbReference type="NCBI Taxonomy" id="6256"/>
    <lineage>
        <taxon>Eukaryota</taxon>
        <taxon>Metazoa</taxon>
        <taxon>Ecdysozoa</taxon>
        <taxon>Nematoda</taxon>
        <taxon>Chromadorea</taxon>
        <taxon>Rhabditida</taxon>
        <taxon>Spirurina</taxon>
        <taxon>Ascaridomorpha</taxon>
        <taxon>Ascaridoidea</taxon>
        <taxon>Ascarididae</taxon>
        <taxon>Parascaris</taxon>
    </lineage>
</organism>
<reference evidence="2" key="1">
    <citation type="submission" date="2022-11" db="UniProtKB">
        <authorList>
            <consortium name="WormBaseParasite"/>
        </authorList>
    </citation>
    <scope>IDENTIFICATION</scope>
</reference>
<keyword evidence="1" id="KW-1185">Reference proteome</keyword>
<sequence length="49" mass="5881">MAAMDPEERISVDEAIHHPYFREYYPNVVTERACPFKVRFYLVQKSAQF</sequence>
<evidence type="ECO:0000313" key="1">
    <source>
        <dbReference type="Proteomes" id="UP000887564"/>
    </source>
</evidence>
<proteinExistence type="predicted"/>
<evidence type="ECO:0000313" key="2">
    <source>
        <dbReference type="WBParaSite" id="PEQ_0000907601-mRNA-1"/>
    </source>
</evidence>
<dbReference type="Gene3D" id="1.10.510.10">
    <property type="entry name" value="Transferase(Phosphotransferase) domain 1"/>
    <property type="match status" value="1"/>
</dbReference>
<dbReference type="InterPro" id="IPR011009">
    <property type="entry name" value="Kinase-like_dom_sf"/>
</dbReference>
<dbReference type="AlphaFoldDB" id="A0A914S481"/>
<dbReference type="WBParaSite" id="PEQ_0000907601-mRNA-1">
    <property type="protein sequence ID" value="PEQ_0000907601-mRNA-1"/>
    <property type="gene ID" value="PEQ_0000907601"/>
</dbReference>
<dbReference type="Proteomes" id="UP000887564">
    <property type="component" value="Unplaced"/>
</dbReference>
<accession>A0A914S481</accession>
<dbReference type="SUPFAM" id="SSF56112">
    <property type="entry name" value="Protein kinase-like (PK-like)"/>
    <property type="match status" value="1"/>
</dbReference>
<name>A0A914S481_PAREQ</name>
<protein>
    <submittedName>
        <fullName evidence="2">Uncharacterized protein</fullName>
    </submittedName>
</protein>